<dbReference type="Pfam" id="PF00877">
    <property type="entry name" value="NLPC_P60"/>
    <property type="match status" value="1"/>
</dbReference>
<keyword evidence="9" id="KW-0449">Lipoprotein</keyword>
<keyword evidence="8" id="KW-0564">Palmitate</keyword>
<evidence type="ECO:0000256" key="5">
    <source>
        <dbReference type="ARBA" id="ARBA00022801"/>
    </source>
</evidence>
<sequence length="172" mass="19461">MDRLIRQVQVVLLILIITGCSSPTENQFVGEEELSTNTLVSPSTNELKHKLLSFYRDWKGVPYRLGGSNQYGVDCSAFVQLVYLGVLNIRLPRTTSLQVKLGYQVNYQNAQIGDLVFFKTSPSVRHVGIYIGDKQFANASTSEGVVISRLDNPYWASKFWHFRRVTLPSDLD</sequence>
<evidence type="ECO:0000313" key="12">
    <source>
        <dbReference type="Proteomes" id="UP000269041"/>
    </source>
</evidence>
<evidence type="ECO:0000256" key="7">
    <source>
        <dbReference type="ARBA" id="ARBA00023136"/>
    </source>
</evidence>
<dbReference type="PROSITE" id="PS51257">
    <property type="entry name" value="PROKAR_LIPOPROTEIN"/>
    <property type="match status" value="1"/>
</dbReference>
<dbReference type="PROSITE" id="PS51935">
    <property type="entry name" value="NLPC_P60"/>
    <property type="match status" value="1"/>
</dbReference>
<keyword evidence="6" id="KW-0788">Thiol protease</keyword>
<gene>
    <name evidence="11" type="ORF">EJA03_18905</name>
</gene>
<dbReference type="PANTHER" id="PTHR47360">
    <property type="entry name" value="MUREIN DD-ENDOPEPTIDASE MEPS/MUREIN LD-CARBOXYPEPTIDASE"/>
    <property type="match status" value="1"/>
</dbReference>
<evidence type="ECO:0000256" key="8">
    <source>
        <dbReference type="ARBA" id="ARBA00023139"/>
    </source>
</evidence>
<dbReference type="RefSeq" id="WP_125323289.1">
    <property type="nucleotide sequence ID" value="NZ_AP024889.1"/>
</dbReference>
<dbReference type="InterPro" id="IPR038765">
    <property type="entry name" value="Papain-like_cys_pep_sf"/>
</dbReference>
<evidence type="ECO:0000256" key="2">
    <source>
        <dbReference type="ARBA" id="ARBA00007074"/>
    </source>
</evidence>
<keyword evidence="12" id="KW-1185">Reference proteome</keyword>
<dbReference type="InterPro" id="IPR000064">
    <property type="entry name" value="NLP_P60_dom"/>
</dbReference>
<evidence type="ECO:0000256" key="6">
    <source>
        <dbReference type="ARBA" id="ARBA00022807"/>
    </source>
</evidence>
<dbReference type="AlphaFoldDB" id="A0A427TWS9"/>
<comment type="similarity">
    <text evidence="2">Belongs to the peptidase C40 family.</text>
</comment>
<evidence type="ECO:0000259" key="10">
    <source>
        <dbReference type="PROSITE" id="PS51935"/>
    </source>
</evidence>
<dbReference type="SUPFAM" id="SSF54001">
    <property type="entry name" value="Cysteine proteinases"/>
    <property type="match status" value="1"/>
</dbReference>
<organism evidence="11 12">
    <name type="scientific">Vibrio pectenicida</name>
    <dbReference type="NCBI Taxonomy" id="62763"/>
    <lineage>
        <taxon>Bacteria</taxon>
        <taxon>Pseudomonadati</taxon>
        <taxon>Pseudomonadota</taxon>
        <taxon>Gammaproteobacteria</taxon>
        <taxon>Vibrionales</taxon>
        <taxon>Vibrionaceae</taxon>
        <taxon>Vibrio</taxon>
    </lineage>
</organism>
<dbReference type="Gene3D" id="3.90.1720.10">
    <property type="entry name" value="endopeptidase domain like (from Nostoc punctiforme)"/>
    <property type="match status" value="1"/>
</dbReference>
<dbReference type="Proteomes" id="UP000269041">
    <property type="component" value="Unassembled WGS sequence"/>
</dbReference>
<protein>
    <recommendedName>
        <fullName evidence="10">NlpC/P60 domain-containing protein</fullName>
    </recommendedName>
</protein>
<comment type="caution">
    <text evidence="11">The sequence shown here is derived from an EMBL/GenBank/DDBJ whole genome shotgun (WGS) entry which is preliminary data.</text>
</comment>
<keyword evidence="5" id="KW-0378">Hydrolase</keyword>
<evidence type="ECO:0000256" key="4">
    <source>
        <dbReference type="ARBA" id="ARBA00022729"/>
    </source>
</evidence>
<name>A0A427TWS9_9VIBR</name>
<proteinExistence type="inferred from homology"/>
<dbReference type="GO" id="GO:0006508">
    <property type="term" value="P:proteolysis"/>
    <property type="evidence" value="ECO:0007669"/>
    <property type="project" value="UniProtKB-KW"/>
</dbReference>
<keyword evidence="3" id="KW-0645">Protease</keyword>
<evidence type="ECO:0000256" key="1">
    <source>
        <dbReference type="ARBA" id="ARBA00004635"/>
    </source>
</evidence>
<dbReference type="GO" id="GO:0016020">
    <property type="term" value="C:membrane"/>
    <property type="evidence" value="ECO:0007669"/>
    <property type="project" value="UniProtKB-SubCell"/>
</dbReference>
<keyword evidence="4" id="KW-0732">Signal</keyword>
<evidence type="ECO:0000256" key="9">
    <source>
        <dbReference type="ARBA" id="ARBA00023288"/>
    </source>
</evidence>
<keyword evidence="7" id="KW-0472">Membrane</keyword>
<dbReference type="InterPro" id="IPR052062">
    <property type="entry name" value="Murein_DD/LD_carboxypeptidase"/>
</dbReference>
<reference evidence="11 12" key="1">
    <citation type="submission" date="2018-12" db="EMBL/GenBank/DDBJ databases">
        <title>Genomic taxonomy of the Vibrionaceae family.</title>
        <authorList>
            <person name="Gomez-Gil B."/>
            <person name="Enciso-Ibarra K."/>
        </authorList>
    </citation>
    <scope>NUCLEOTIDE SEQUENCE [LARGE SCALE GENOMIC DNA]</scope>
    <source>
        <strain evidence="11 12">CAIM 594</strain>
    </source>
</reference>
<feature type="domain" description="NlpC/P60" evidence="10">
    <location>
        <begin position="45"/>
        <end position="166"/>
    </location>
</feature>
<evidence type="ECO:0000313" key="11">
    <source>
        <dbReference type="EMBL" id="RSD28901.1"/>
    </source>
</evidence>
<dbReference type="OrthoDB" id="9807055at2"/>
<evidence type="ECO:0000256" key="3">
    <source>
        <dbReference type="ARBA" id="ARBA00022670"/>
    </source>
</evidence>
<comment type="subcellular location">
    <subcellularLocation>
        <location evidence="1">Membrane</location>
        <topology evidence="1">Lipid-anchor</topology>
    </subcellularLocation>
</comment>
<dbReference type="PANTHER" id="PTHR47360:SF3">
    <property type="entry name" value="MUREIN DD-ENDOPEPTIDASE MEPS_MUREIN LD-CARBOXYPEPTIDASE"/>
    <property type="match status" value="1"/>
</dbReference>
<dbReference type="GO" id="GO:0008234">
    <property type="term" value="F:cysteine-type peptidase activity"/>
    <property type="evidence" value="ECO:0007669"/>
    <property type="project" value="UniProtKB-KW"/>
</dbReference>
<dbReference type="EMBL" id="RSFA01000145">
    <property type="protein sequence ID" value="RSD28901.1"/>
    <property type="molecule type" value="Genomic_DNA"/>
</dbReference>
<accession>A0A427TWS9</accession>